<organism evidence="1 2">
    <name type="scientific">Candidatus Accumulibacter proximus</name>
    <dbReference type="NCBI Taxonomy" id="2954385"/>
    <lineage>
        <taxon>Bacteria</taxon>
        <taxon>Pseudomonadati</taxon>
        <taxon>Pseudomonadota</taxon>
        <taxon>Betaproteobacteria</taxon>
        <taxon>Candidatus Accumulibacter</taxon>
    </lineage>
</organism>
<protein>
    <submittedName>
        <fullName evidence="1">Uncharacterized protein</fullName>
    </submittedName>
</protein>
<reference evidence="1 2" key="1">
    <citation type="submission" date="2020-10" db="EMBL/GenBank/DDBJ databases">
        <title>Connecting structure to function with the recovery of over 1000 high-quality activated sludge metagenome-assembled genomes encoding full-length rRNA genes using long-read sequencing.</title>
        <authorList>
            <person name="Singleton C.M."/>
            <person name="Petriglieri F."/>
            <person name="Kristensen J.M."/>
            <person name="Kirkegaard R.H."/>
            <person name="Michaelsen T.Y."/>
            <person name="Andersen M.H."/>
            <person name="Karst S.M."/>
            <person name="Dueholm M.S."/>
            <person name="Nielsen P.H."/>
            <person name="Albertsen M."/>
        </authorList>
    </citation>
    <scope>NUCLEOTIDE SEQUENCE [LARGE SCALE GENOMIC DNA]</scope>
    <source>
        <strain evidence="1">EsbW_18-Q3-R4-48_BATAC.285</strain>
    </source>
</reference>
<evidence type="ECO:0000313" key="1">
    <source>
        <dbReference type="EMBL" id="MBK7676307.1"/>
    </source>
</evidence>
<evidence type="ECO:0000313" key="2">
    <source>
        <dbReference type="Proteomes" id="UP000697998"/>
    </source>
</evidence>
<sequence>MTTTTIPARAQTLTVLRYMNAREPILMLPGEDDGYGARWTLSGQQVQPAIAQYLMARGLIAETGRTELGARKLTLTAAGLRVREEGIRWWSGLSPIKKLKVIIFG</sequence>
<name>A0A935Q1H5_9PROT</name>
<dbReference type="Proteomes" id="UP000697998">
    <property type="component" value="Unassembled WGS sequence"/>
</dbReference>
<gene>
    <name evidence="1" type="ORF">IPJ27_17005</name>
</gene>
<comment type="caution">
    <text evidence="1">The sequence shown here is derived from an EMBL/GenBank/DDBJ whole genome shotgun (WGS) entry which is preliminary data.</text>
</comment>
<accession>A0A935Q1H5</accession>
<dbReference type="EMBL" id="JADJMH010000018">
    <property type="protein sequence ID" value="MBK7676307.1"/>
    <property type="molecule type" value="Genomic_DNA"/>
</dbReference>
<dbReference type="AlphaFoldDB" id="A0A935Q1H5"/>
<proteinExistence type="predicted"/>